<feature type="chain" id="PRO_5045964098" evidence="5">
    <location>
        <begin position="24"/>
        <end position="258"/>
    </location>
</feature>
<feature type="domain" description="Solute-binding protein family 3/N-terminal" evidence="6">
    <location>
        <begin position="26"/>
        <end position="253"/>
    </location>
</feature>
<dbReference type="PROSITE" id="PS01039">
    <property type="entry name" value="SBP_BACTERIAL_3"/>
    <property type="match status" value="1"/>
</dbReference>
<comment type="subcellular location">
    <subcellularLocation>
        <location evidence="1">Cell envelope</location>
    </subcellularLocation>
</comment>
<dbReference type="Pfam" id="PF00497">
    <property type="entry name" value="SBP_bac_3"/>
    <property type="match status" value="1"/>
</dbReference>
<keyword evidence="8" id="KW-1185">Reference proteome</keyword>
<feature type="signal peptide" evidence="5">
    <location>
        <begin position="1"/>
        <end position="23"/>
    </location>
</feature>
<keyword evidence="3 5" id="KW-0732">Signal</keyword>
<sequence>MTFPLKRTFAAAALLGLAATAQANDPLKVGISGEPYPPFTFKAASGDWTGFEVDLALALCDAMGRDCEITPTGWSGIIASLNAERIDMIMNSMSITAKRQRVIDFTRPYYFTPGAYVAADDREMTSPEDLDGLVMGVQAATTNATYARRALRDSGVDIRIYNQAEQVNNDLLSGRLDVILADEIAMVQFLDRDEAEGFEIKATAPRHEAYGEGVGIGLRQADDELEASLNAAIATVIDDGTCASLSEQYLGTDVCVYD</sequence>
<proteinExistence type="inferred from homology"/>
<dbReference type="SMART" id="SM00062">
    <property type="entry name" value="PBPb"/>
    <property type="match status" value="1"/>
</dbReference>
<dbReference type="PANTHER" id="PTHR35936:SF19">
    <property type="entry name" value="AMINO-ACID-BINDING PROTEIN YXEM-RELATED"/>
    <property type="match status" value="1"/>
</dbReference>
<dbReference type="EMBL" id="JBEGCI010000011">
    <property type="protein sequence ID" value="MEQ6889586.1"/>
    <property type="molecule type" value="Genomic_DNA"/>
</dbReference>
<evidence type="ECO:0000256" key="4">
    <source>
        <dbReference type="RuleBase" id="RU003744"/>
    </source>
</evidence>
<protein>
    <submittedName>
        <fullName evidence="7">Transporter substrate-binding domain-containing protein</fullName>
    </submittedName>
</protein>
<accession>A0ABV1N881</accession>
<name>A0ABV1N881_9GAMM</name>
<gene>
    <name evidence="7" type="ORF">ABE957_12985</name>
</gene>
<dbReference type="Gene3D" id="3.40.190.10">
    <property type="entry name" value="Periplasmic binding protein-like II"/>
    <property type="match status" value="2"/>
</dbReference>
<evidence type="ECO:0000259" key="6">
    <source>
        <dbReference type="SMART" id="SM00062"/>
    </source>
</evidence>
<reference evidence="7 8" key="1">
    <citation type="submission" date="2024-05" db="EMBL/GenBank/DDBJ databases">
        <title>Halomonas sp. CS7 16S ribosomal RNA gene Genome sequencing and assembly.</title>
        <authorList>
            <person name="Yook S."/>
        </authorList>
    </citation>
    <scope>NUCLEOTIDE SEQUENCE [LARGE SCALE GENOMIC DNA]</scope>
    <source>
        <strain evidence="7 8">CS7</strain>
    </source>
</reference>
<dbReference type="RefSeq" id="WP_349759107.1">
    <property type="nucleotide sequence ID" value="NZ_JBEGCI010000011.1"/>
</dbReference>
<organism evidence="7 8">
    <name type="scientific">Halomonas pelophila</name>
    <dbReference type="NCBI Taxonomy" id="3151122"/>
    <lineage>
        <taxon>Bacteria</taxon>
        <taxon>Pseudomonadati</taxon>
        <taxon>Pseudomonadota</taxon>
        <taxon>Gammaproteobacteria</taxon>
        <taxon>Oceanospirillales</taxon>
        <taxon>Halomonadaceae</taxon>
        <taxon>Halomonas</taxon>
    </lineage>
</organism>
<evidence type="ECO:0000256" key="3">
    <source>
        <dbReference type="ARBA" id="ARBA00022729"/>
    </source>
</evidence>
<comment type="caution">
    <text evidence="7">The sequence shown here is derived from an EMBL/GenBank/DDBJ whole genome shotgun (WGS) entry which is preliminary data.</text>
</comment>
<evidence type="ECO:0000313" key="7">
    <source>
        <dbReference type="EMBL" id="MEQ6889586.1"/>
    </source>
</evidence>
<evidence type="ECO:0000256" key="1">
    <source>
        <dbReference type="ARBA" id="ARBA00004196"/>
    </source>
</evidence>
<dbReference type="SUPFAM" id="SSF53850">
    <property type="entry name" value="Periplasmic binding protein-like II"/>
    <property type="match status" value="1"/>
</dbReference>
<evidence type="ECO:0000256" key="5">
    <source>
        <dbReference type="SAM" id="SignalP"/>
    </source>
</evidence>
<evidence type="ECO:0000313" key="8">
    <source>
        <dbReference type="Proteomes" id="UP001472978"/>
    </source>
</evidence>
<evidence type="ECO:0000256" key="2">
    <source>
        <dbReference type="ARBA" id="ARBA00010333"/>
    </source>
</evidence>
<dbReference type="InterPro" id="IPR001638">
    <property type="entry name" value="Solute-binding_3/MltF_N"/>
</dbReference>
<dbReference type="InterPro" id="IPR018313">
    <property type="entry name" value="SBP_3_CS"/>
</dbReference>
<dbReference type="Proteomes" id="UP001472978">
    <property type="component" value="Unassembled WGS sequence"/>
</dbReference>
<comment type="similarity">
    <text evidence="2 4">Belongs to the bacterial solute-binding protein 3 family.</text>
</comment>
<dbReference type="PANTHER" id="PTHR35936">
    <property type="entry name" value="MEMBRANE-BOUND LYTIC MUREIN TRANSGLYCOSYLASE F"/>
    <property type="match status" value="1"/>
</dbReference>